<evidence type="ECO:0000313" key="3">
    <source>
        <dbReference type="Proteomes" id="UP001156601"/>
    </source>
</evidence>
<proteinExistence type="predicted"/>
<reference evidence="2" key="1">
    <citation type="journal article" date="2014" name="Int. J. Syst. Evol. Microbiol.">
        <title>Complete genome sequence of Corynebacterium casei LMG S-19264T (=DSM 44701T), isolated from a smear-ripened cheese.</title>
        <authorList>
            <consortium name="US DOE Joint Genome Institute (JGI-PGF)"/>
            <person name="Walter F."/>
            <person name="Albersmeier A."/>
            <person name="Kalinowski J."/>
            <person name="Ruckert C."/>
        </authorList>
    </citation>
    <scope>NUCLEOTIDE SEQUENCE</scope>
    <source>
        <strain evidence="2">NBRC 110023</strain>
    </source>
</reference>
<dbReference type="GO" id="GO:0010349">
    <property type="term" value="F:L-galactose dehydrogenase activity"/>
    <property type="evidence" value="ECO:0007669"/>
    <property type="project" value="InterPro"/>
</dbReference>
<keyword evidence="3" id="KW-1185">Reference proteome</keyword>
<accession>A0AA37WG74</accession>
<name>A0AA37WG74_9ALTE</name>
<protein>
    <submittedName>
        <fullName evidence="2">Oxidoreductase</fullName>
    </submittedName>
</protein>
<dbReference type="EMBL" id="BSOT01000005">
    <property type="protein sequence ID" value="GLR69841.1"/>
    <property type="molecule type" value="Genomic_DNA"/>
</dbReference>
<dbReference type="InterPro" id="IPR044479">
    <property type="entry name" value="LGALDH-like"/>
</dbReference>
<evidence type="ECO:0000313" key="2">
    <source>
        <dbReference type="EMBL" id="GLR69841.1"/>
    </source>
</evidence>
<dbReference type="InterPro" id="IPR036812">
    <property type="entry name" value="NAD(P)_OxRdtase_dom_sf"/>
</dbReference>
<dbReference type="Pfam" id="PF00248">
    <property type="entry name" value="Aldo_ket_red"/>
    <property type="match status" value="1"/>
</dbReference>
<sequence length="311" mass="34053">MQYRQLGKTNLKLSTVSYGASPLGSVFRNISEKDGIKTVHKALDLGVNYIDVSPYYGATVAETVLGKALKGISRDKYILSTKAGRYGPDFPDFDFSEKRIRQSLTESCNRLGVDNVDILFLHDIEFGNMQQVKDEALPCLQALKDEGHIRYIGVTGYPLKVFSESIEAFDIDCILTYCRHGLHDISLKNIIPSLDEAGVGIINASPTGMGLLTERGAPEWHPGSKALLDASKRAVALCVSQGVDPTALALQYAMNHPSIASTVVGTANPLNIEKNVKWAENALNVELAEQVRRIFADVDCTWSSGYPENQD</sequence>
<reference evidence="2" key="2">
    <citation type="submission" date="2023-01" db="EMBL/GenBank/DDBJ databases">
        <title>Draft genome sequence of Agaribacter marinus strain NBRC 110023.</title>
        <authorList>
            <person name="Sun Q."/>
            <person name="Mori K."/>
        </authorList>
    </citation>
    <scope>NUCLEOTIDE SEQUENCE</scope>
    <source>
        <strain evidence="2">NBRC 110023</strain>
    </source>
</reference>
<dbReference type="Proteomes" id="UP001156601">
    <property type="component" value="Unassembled WGS sequence"/>
</dbReference>
<gene>
    <name evidence="2" type="ORF">GCM10007852_07490</name>
</gene>
<dbReference type="InterPro" id="IPR020471">
    <property type="entry name" value="AKR"/>
</dbReference>
<dbReference type="CDD" id="cd19163">
    <property type="entry name" value="AKR_galDH"/>
    <property type="match status" value="1"/>
</dbReference>
<dbReference type="GO" id="GO:0005829">
    <property type="term" value="C:cytosol"/>
    <property type="evidence" value="ECO:0007669"/>
    <property type="project" value="TreeGrafter"/>
</dbReference>
<dbReference type="RefSeq" id="WP_284216151.1">
    <property type="nucleotide sequence ID" value="NZ_BSOT01000005.1"/>
</dbReference>
<organism evidence="2 3">
    <name type="scientific">Agaribacter marinus</name>
    <dbReference type="NCBI Taxonomy" id="1431249"/>
    <lineage>
        <taxon>Bacteria</taxon>
        <taxon>Pseudomonadati</taxon>
        <taxon>Pseudomonadota</taxon>
        <taxon>Gammaproteobacteria</taxon>
        <taxon>Alteromonadales</taxon>
        <taxon>Alteromonadaceae</taxon>
        <taxon>Agaribacter</taxon>
    </lineage>
</organism>
<evidence type="ECO:0000259" key="1">
    <source>
        <dbReference type="Pfam" id="PF00248"/>
    </source>
</evidence>
<dbReference type="Gene3D" id="3.20.20.100">
    <property type="entry name" value="NADP-dependent oxidoreductase domain"/>
    <property type="match status" value="1"/>
</dbReference>
<feature type="domain" description="NADP-dependent oxidoreductase" evidence="1">
    <location>
        <begin position="17"/>
        <end position="292"/>
    </location>
</feature>
<comment type="caution">
    <text evidence="2">The sequence shown here is derived from an EMBL/GenBank/DDBJ whole genome shotgun (WGS) entry which is preliminary data.</text>
</comment>
<dbReference type="AlphaFoldDB" id="A0AA37WG74"/>
<dbReference type="PANTHER" id="PTHR42686">
    <property type="entry name" value="GH17980P-RELATED"/>
    <property type="match status" value="1"/>
</dbReference>
<dbReference type="SUPFAM" id="SSF51430">
    <property type="entry name" value="NAD(P)-linked oxidoreductase"/>
    <property type="match status" value="1"/>
</dbReference>
<dbReference type="PANTHER" id="PTHR42686:SF1">
    <property type="entry name" value="GH17980P-RELATED"/>
    <property type="match status" value="1"/>
</dbReference>
<dbReference type="InterPro" id="IPR023210">
    <property type="entry name" value="NADP_OxRdtase_dom"/>
</dbReference>